<comment type="caution">
    <text evidence="2">The sequence shown here is derived from an EMBL/GenBank/DDBJ whole genome shotgun (WGS) entry which is preliminary data.</text>
</comment>
<reference evidence="2 3" key="1">
    <citation type="submission" date="2014-07" db="EMBL/GenBank/DDBJ databases">
        <authorList>
            <person name="McCorrison J."/>
            <person name="Sanka R."/>
            <person name="Torralba M."/>
            <person name="Gillis M."/>
            <person name="Haft D.H."/>
            <person name="Methe B."/>
            <person name="Sutton G."/>
            <person name="Nelson K.E."/>
        </authorList>
    </citation>
    <scope>NUCLEOTIDE SEQUENCE [LARGE SCALE GENOMIC DNA]</scope>
    <source>
        <strain evidence="2 3">DNF00666</strain>
    </source>
</reference>
<sequence length="240" mass="26648">MKMKKTIRNILLVCAGVTIFAACSNVDFDGEHSSDGMFEPTNQVSFYYAQPGDTVVNYSFGVKPVDTLTHVVYLPVQLVGNLSTEAQSFSVEVGKGTTAVAGKHYTLNADTLRFAPNAYRTYVPVTLIRANLSEDKDDSIRLVLNLVGKDKLGTRLTKSNTVKITFNNVLSKPDFWVVMESYWGLGAFTKNKYRKLLAYYDSNEATIRGIIEGSDVTAQGYLYQHVQDVIAYFAAHPDEL</sequence>
<feature type="signal peptide" evidence="1">
    <location>
        <begin position="1"/>
        <end position="21"/>
    </location>
</feature>
<proteinExistence type="predicted"/>
<name>A0A096BT20_9BACT</name>
<dbReference type="AlphaFoldDB" id="A0A096BT20"/>
<dbReference type="PROSITE" id="PS51257">
    <property type="entry name" value="PROKAR_LIPOPROTEIN"/>
    <property type="match status" value="1"/>
</dbReference>
<gene>
    <name evidence="2" type="ORF">HMPREF0661_09365</name>
</gene>
<dbReference type="InterPro" id="IPR032299">
    <property type="entry name" value="DUF4843"/>
</dbReference>
<keyword evidence="1" id="KW-0732">Signal</keyword>
<dbReference type="InterPro" id="IPR038081">
    <property type="entry name" value="CalX-like_sf"/>
</dbReference>
<dbReference type="Pfam" id="PF16132">
    <property type="entry name" value="DUF4843"/>
    <property type="match status" value="1"/>
</dbReference>
<accession>A0A096BT20</accession>
<dbReference type="EMBL" id="JRNS01000443">
    <property type="protein sequence ID" value="KGF45847.1"/>
    <property type="molecule type" value="Genomic_DNA"/>
</dbReference>
<evidence type="ECO:0000313" key="2">
    <source>
        <dbReference type="EMBL" id="KGF45847.1"/>
    </source>
</evidence>
<protein>
    <recommendedName>
        <fullName evidence="4">DUF4843 domain-containing protein</fullName>
    </recommendedName>
</protein>
<evidence type="ECO:0000256" key="1">
    <source>
        <dbReference type="SAM" id="SignalP"/>
    </source>
</evidence>
<feature type="chain" id="PRO_5001925092" description="DUF4843 domain-containing protein" evidence="1">
    <location>
        <begin position="22"/>
        <end position="240"/>
    </location>
</feature>
<dbReference type="Proteomes" id="UP000029578">
    <property type="component" value="Unassembled WGS sequence"/>
</dbReference>
<dbReference type="Gene3D" id="2.60.40.2030">
    <property type="match status" value="1"/>
</dbReference>
<evidence type="ECO:0008006" key="4">
    <source>
        <dbReference type="Google" id="ProtNLM"/>
    </source>
</evidence>
<evidence type="ECO:0000313" key="3">
    <source>
        <dbReference type="Proteomes" id="UP000029578"/>
    </source>
</evidence>
<organism evidence="2 3">
    <name type="scientific">Prevotella melaninogenica DNF00666</name>
    <dbReference type="NCBI Taxonomy" id="1401073"/>
    <lineage>
        <taxon>Bacteria</taxon>
        <taxon>Pseudomonadati</taxon>
        <taxon>Bacteroidota</taxon>
        <taxon>Bacteroidia</taxon>
        <taxon>Bacteroidales</taxon>
        <taxon>Prevotellaceae</taxon>
        <taxon>Prevotella</taxon>
    </lineage>
</organism>